<accession>A0A370TSK1</accession>
<organism evidence="3 4">
    <name type="scientific">Venustampulla echinocandica</name>
    <dbReference type="NCBI Taxonomy" id="2656787"/>
    <lineage>
        <taxon>Eukaryota</taxon>
        <taxon>Fungi</taxon>
        <taxon>Dikarya</taxon>
        <taxon>Ascomycota</taxon>
        <taxon>Pezizomycotina</taxon>
        <taxon>Leotiomycetes</taxon>
        <taxon>Helotiales</taxon>
        <taxon>Pleuroascaceae</taxon>
        <taxon>Venustampulla</taxon>
    </lineage>
</organism>
<protein>
    <submittedName>
        <fullName evidence="3">Uncharacterized protein</fullName>
    </submittedName>
</protein>
<keyword evidence="2" id="KW-1133">Transmembrane helix</keyword>
<name>A0A370TSK1_9HELO</name>
<feature type="transmembrane region" description="Helical" evidence="2">
    <location>
        <begin position="129"/>
        <end position="151"/>
    </location>
</feature>
<evidence type="ECO:0000313" key="3">
    <source>
        <dbReference type="EMBL" id="RDL38512.1"/>
    </source>
</evidence>
<dbReference type="GeneID" id="43595701"/>
<gene>
    <name evidence="3" type="ORF">BP5553_02852</name>
</gene>
<reference evidence="3 4" key="1">
    <citation type="journal article" date="2018" name="IMA Fungus">
        <title>IMA Genome-F 9: Draft genome sequence of Annulohypoxylon stygium, Aspergillus mulundensis, Berkeleyomyces basicola (syn. Thielaviopsis basicola), Ceratocystis smalleyi, two Cercospora beticola strains, Coleophoma cylindrospora, Fusarium fracticaudum, Phialophora cf. hyalina, and Morchella septimelata.</title>
        <authorList>
            <person name="Wingfield B.D."/>
            <person name="Bills G.F."/>
            <person name="Dong Y."/>
            <person name="Huang W."/>
            <person name="Nel W.J."/>
            <person name="Swalarsk-Parry B.S."/>
            <person name="Vaghefi N."/>
            <person name="Wilken P.M."/>
            <person name="An Z."/>
            <person name="de Beer Z.W."/>
            <person name="De Vos L."/>
            <person name="Chen L."/>
            <person name="Duong T.A."/>
            <person name="Gao Y."/>
            <person name="Hammerbacher A."/>
            <person name="Kikkert J.R."/>
            <person name="Li Y."/>
            <person name="Li H."/>
            <person name="Li K."/>
            <person name="Li Q."/>
            <person name="Liu X."/>
            <person name="Ma X."/>
            <person name="Naidoo K."/>
            <person name="Pethybridge S.J."/>
            <person name="Sun J."/>
            <person name="Steenkamp E.T."/>
            <person name="van der Nest M.A."/>
            <person name="van Wyk S."/>
            <person name="Wingfield M.J."/>
            <person name="Xiong C."/>
            <person name="Yue Q."/>
            <person name="Zhang X."/>
        </authorList>
    </citation>
    <scope>NUCLEOTIDE SEQUENCE [LARGE SCALE GENOMIC DNA]</scope>
    <source>
        <strain evidence="3 4">BP 5553</strain>
    </source>
</reference>
<sequence>MAIAALPPNLYEEATTAAATDTYATTTDCSASTTPVGDYSVTWTPSYTAPQALDTMPANETESDTYTMPDYKPTAPTPPYPFVGNDSRPNYTASDYKPATPTAPYPSVGNGSAANYTTSSPGIQYTGAAVLNLGAVGAVVHVLVLAAAMFML</sequence>
<proteinExistence type="predicted"/>
<keyword evidence="4" id="KW-1185">Reference proteome</keyword>
<dbReference type="AlphaFoldDB" id="A0A370TSK1"/>
<comment type="caution">
    <text evidence="3">The sequence shown here is derived from an EMBL/GenBank/DDBJ whole genome shotgun (WGS) entry which is preliminary data.</text>
</comment>
<evidence type="ECO:0000313" key="4">
    <source>
        <dbReference type="Proteomes" id="UP000254866"/>
    </source>
</evidence>
<dbReference type="EMBL" id="NPIC01000002">
    <property type="protein sequence ID" value="RDL38512.1"/>
    <property type="molecule type" value="Genomic_DNA"/>
</dbReference>
<dbReference type="RefSeq" id="XP_031871168.1">
    <property type="nucleotide sequence ID" value="XM_032011475.1"/>
</dbReference>
<keyword evidence="2" id="KW-0472">Membrane</keyword>
<keyword evidence="2" id="KW-0812">Transmembrane</keyword>
<feature type="region of interest" description="Disordered" evidence="1">
    <location>
        <begin position="50"/>
        <end position="98"/>
    </location>
</feature>
<evidence type="ECO:0000256" key="2">
    <source>
        <dbReference type="SAM" id="Phobius"/>
    </source>
</evidence>
<dbReference type="Proteomes" id="UP000254866">
    <property type="component" value="Unassembled WGS sequence"/>
</dbReference>
<evidence type="ECO:0000256" key="1">
    <source>
        <dbReference type="SAM" id="MobiDB-lite"/>
    </source>
</evidence>